<evidence type="ECO:0000256" key="7">
    <source>
        <dbReference type="ARBA" id="ARBA00023136"/>
    </source>
</evidence>
<feature type="domain" description="ABC transmembrane type-1" evidence="10">
    <location>
        <begin position="42"/>
        <end position="236"/>
    </location>
</feature>
<dbReference type="CDD" id="cd06261">
    <property type="entry name" value="TM_PBP2"/>
    <property type="match status" value="1"/>
</dbReference>
<feature type="transmembrane region" description="Helical" evidence="8">
    <location>
        <begin position="217"/>
        <end position="236"/>
    </location>
</feature>
<proteinExistence type="inferred from homology"/>
<dbReference type="Gene3D" id="1.10.3720.10">
    <property type="entry name" value="MetI-like"/>
    <property type="match status" value="1"/>
</dbReference>
<keyword evidence="3 8" id="KW-0813">Transport</keyword>
<evidence type="ECO:0000256" key="4">
    <source>
        <dbReference type="ARBA" id="ARBA00022475"/>
    </source>
</evidence>
<keyword evidence="12" id="KW-1185">Reference proteome</keyword>
<evidence type="ECO:0000256" key="9">
    <source>
        <dbReference type="SAM" id="SignalP"/>
    </source>
</evidence>
<evidence type="ECO:0000256" key="6">
    <source>
        <dbReference type="ARBA" id="ARBA00022989"/>
    </source>
</evidence>
<keyword evidence="6 8" id="KW-1133">Transmembrane helix</keyword>
<dbReference type="PANTHER" id="PTHR30614">
    <property type="entry name" value="MEMBRANE COMPONENT OF AMINO ACID ABC TRANSPORTER"/>
    <property type="match status" value="1"/>
</dbReference>
<comment type="similarity">
    <text evidence="2">Belongs to the binding-protein-dependent transport system permease family. HisMQ subfamily.</text>
</comment>
<evidence type="ECO:0000259" key="10">
    <source>
        <dbReference type="PROSITE" id="PS50928"/>
    </source>
</evidence>
<evidence type="ECO:0000256" key="1">
    <source>
        <dbReference type="ARBA" id="ARBA00004429"/>
    </source>
</evidence>
<dbReference type="InterPro" id="IPR043429">
    <property type="entry name" value="ArtM/GltK/GlnP/TcyL/YhdX-like"/>
</dbReference>
<organism evidence="11 12">
    <name type="scientific">Methylobacterium crusticola</name>
    <dbReference type="NCBI Taxonomy" id="1697972"/>
    <lineage>
        <taxon>Bacteria</taxon>
        <taxon>Pseudomonadati</taxon>
        <taxon>Pseudomonadota</taxon>
        <taxon>Alphaproteobacteria</taxon>
        <taxon>Hyphomicrobiales</taxon>
        <taxon>Methylobacteriaceae</taxon>
        <taxon>Methylobacterium</taxon>
    </lineage>
</organism>
<comment type="subcellular location">
    <subcellularLocation>
        <location evidence="1">Cell inner membrane</location>
        <topology evidence="1">Multi-pass membrane protein</topology>
    </subcellularLocation>
    <subcellularLocation>
        <location evidence="8">Cell membrane</location>
        <topology evidence="8">Multi-pass membrane protein</topology>
    </subcellularLocation>
</comment>
<accession>A0ABQ4QWZ5</accession>
<keyword evidence="5 8" id="KW-0812">Transmembrane</keyword>
<protein>
    <submittedName>
        <fullName evidence="11">Inner membrane amino-acid ABC transporter permease protein YhdY</fullName>
    </submittedName>
</protein>
<keyword evidence="7 8" id="KW-0472">Membrane</keyword>
<evidence type="ECO:0000256" key="2">
    <source>
        <dbReference type="ARBA" id="ARBA00010072"/>
    </source>
</evidence>
<dbReference type="RefSeq" id="WP_128565229.1">
    <property type="nucleotide sequence ID" value="NZ_BPQH01000007.1"/>
</dbReference>
<dbReference type="EMBL" id="BPQH01000007">
    <property type="protein sequence ID" value="GJD49788.1"/>
    <property type="molecule type" value="Genomic_DNA"/>
</dbReference>
<evidence type="ECO:0000256" key="5">
    <source>
        <dbReference type="ARBA" id="ARBA00022692"/>
    </source>
</evidence>
<feature type="transmembrane region" description="Helical" evidence="8">
    <location>
        <begin position="38"/>
        <end position="68"/>
    </location>
</feature>
<name>A0ABQ4QWZ5_9HYPH</name>
<evidence type="ECO:0000256" key="8">
    <source>
        <dbReference type="RuleBase" id="RU363032"/>
    </source>
</evidence>
<evidence type="ECO:0000313" key="11">
    <source>
        <dbReference type="EMBL" id="GJD49788.1"/>
    </source>
</evidence>
<evidence type="ECO:0000256" key="3">
    <source>
        <dbReference type="ARBA" id="ARBA00022448"/>
    </source>
</evidence>
<feature type="transmembrane region" description="Helical" evidence="8">
    <location>
        <begin position="117"/>
        <end position="136"/>
    </location>
</feature>
<dbReference type="SUPFAM" id="SSF161098">
    <property type="entry name" value="MetI-like"/>
    <property type="match status" value="1"/>
</dbReference>
<feature type="transmembrane region" description="Helical" evidence="8">
    <location>
        <begin position="88"/>
        <end position="105"/>
    </location>
</feature>
<feature type="signal peptide" evidence="9">
    <location>
        <begin position="1"/>
        <end position="22"/>
    </location>
</feature>
<dbReference type="InterPro" id="IPR010065">
    <property type="entry name" value="AA_ABC_transptr_permease_3TM"/>
</dbReference>
<dbReference type="InterPro" id="IPR035906">
    <property type="entry name" value="MetI-like_sf"/>
</dbReference>
<dbReference type="PROSITE" id="PS50928">
    <property type="entry name" value="ABC_TM1"/>
    <property type="match status" value="1"/>
</dbReference>
<dbReference type="Proteomes" id="UP001055167">
    <property type="component" value="Unassembled WGS sequence"/>
</dbReference>
<keyword evidence="4" id="KW-1003">Cell membrane</keyword>
<reference evidence="11" key="1">
    <citation type="journal article" date="2021" name="Front. Microbiol.">
        <title>Comprehensive Comparative Genomics and Phenotyping of Methylobacterium Species.</title>
        <authorList>
            <person name="Alessa O."/>
            <person name="Ogura Y."/>
            <person name="Fujitani Y."/>
            <person name="Takami H."/>
            <person name="Hayashi T."/>
            <person name="Sahin N."/>
            <person name="Tani A."/>
        </authorList>
    </citation>
    <scope>NUCLEOTIDE SEQUENCE</scope>
    <source>
        <strain evidence="11">KCTC 52305</strain>
    </source>
</reference>
<feature type="transmembrane region" description="Helical" evidence="8">
    <location>
        <begin position="179"/>
        <end position="197"/>
    </location>
</feature>
<evidence type="ECO:0000313" key="12">
    <source>
        <dbReference type="Proteomes" id="UP001055167"/>
    </source>
</evidence>
<dbReference type="InterPro" id="IPR000515">
    <property type="entry name" value="MetI-like"/>
</dbReference>
<dbReference type="NCBIfam" id="TIGR01726">
    <property type="entry name" value="HEQRo_perm_3TM"/>
    <property type="match status" value="1"/>
</dbReference>
<reference evidence="11" key="2">
    <citation type="submission" date="2021-08" db="EMBL/GenBank/DDBJ databases">
        <authorList>
            <person name="Tani A."/>
            <person name="Ola A."/>
            <person name="Ogura Y."/>
            <person name="Katsura K."/>
            <person name="Hayashi T."/>
        </authorList>
    </citation>
    <scope>NUCLEOTIDE SEQUENCE</scope>
    <source>
        <strain evidence="11">KCTC 52305</strain>
    </source>
</reference>
<dbReference type="Pfam" id="PF00528">
    <property type="entry name" value="BPD_transp_1"/>
    <property type="match status" value="1"/>
</dbReference>
<gene>
    <name evidence="11" type="primary">yhdY_2</name>
    <name evidence="11" type="ORF">OPKNFCMD_2522</name>
</gene>
<feature type="chain" id="PRO_5046653400" evidence="9">
    <location>
        <begin position="23"/>
        <end position="250"/>
    </location>
</feature>
<sequence length="250" mass="27266">MSPFLRLALAVVATGAAMPAYAASDGLVAPLVRWAPVILGGFLFNVLVSILAMTLGTVAGAALGLGLISETRAIRVPSRIVTEFFRNAPWLVLLFYCILLIPFEFRVGGTIIPLPGWVKAVIGLALPVMANVAEIVRGAVQSIPGAQWESAESLGFSRFQTLWMIVLPQCLKRMLPPWMNLYAILTMATPLISIVGVEDGMTLTRAAIASEGRTDLLMPMYGFLLALFFFYCYPIARWTVRLERRFALSA</sequence>
<comment type="caution">
    <text evidence="11">The sequence shown here is derived from an EMBL/GenBank/DDBJ whole genome shotgun (WGS) entry which is preliminary data.</text>
</comment>
<dbReference type="PANTHER" id="PTHR30614:SF36">
    <property type="entry name" value="ABC TRANSPORTER MEMBRANE-SPANNING PERMEASE-GLUTAMINE TRANSPORT"/>
    <property type="match status" value="1"/>
</dbReference>
<keyword evidence="9" id="KW-0732">Signal</keyword>